<dbReference type="Gene3D" id="3.40.50.300">
    <property type="entry name" value="P-loop containing nucleotide triphosphate hydrolases"/>
    <property type="match status" value="1"/>
</dbReference>
<keyword evidence="5" id="KW-1185">Reference proteome</keyword>
<keyword evidence="2 4" id="KW-0067">ATP-binding</keyword>
<dbReference type="RefSeq" id="WP_188596408.1">
    <property type="nucleotide sequence ID" value="NZ_BMNL01000002.1"/>
</dbReference>
<keyword evidence="1" id="KW-0547">Nucleotide-binding</keyword>
<dbReference type="PROSITE" id="PS50893">
    <property type="entry name" value="ABC_TRANSPORTER_2"/>
    <property type="match status" value="1"/>
</dbReference>
<dbReference type="Pfam" id="PF00005">
    <property type="entry name" value="ABC_tran"/>
    <property type="match status" value="1"/>
</dbReference>
<dbReference type="Proteomes" id="UP000610960">
    <property type="component" value="Unassembled WGS sequence"/>
</dbReference>
<dbReference type="AlphaFoldDB" id="A0A830GYK6"/>
<dbReference type="OrthoDB" id="18209at2157"/>
<dbReference type="PANTHER" id="PTHR43790">
    <property type="entry name" value="CARBOHYDRATE TRANSPORT ATP-BINDING PROTEIN MG119-RELATED"/>
    <property type="match status" value="1"/>
</dbReference>
<dbReference type="SUPFAM" id="SSF52540">
    <property type="entry name" value="P-loop containing nucleoside triphosphate hydrolases"/>
    <property type="match status" value="1"/>
</dbReference>
<sequence>MLEVRNLWKSYGHVIALRDVSFDIKDGDLIGLVGDNGAGKSTLAKILAGYLKPDRGTILLNGKAVTFNSPKEARLAGIETVYQDLALIPQLPVYRNVFLGREATKAGLLDKNSMRKLTSKLLKEFGIDINVDKYAEELSGGQRQMVAIVRALMFNAKLLILDEPTAALSVYESKSVLDFVKTLVEKRTREMAAIVISHNIHHVHSIANHIIVMDHGTIALDTEGGKMSPQELEDYIVETVRSRLNAK</sequence>
<dbReference type="PANTHER" id="PTHR43790:SF8">
    <property type="entry name" value="SUGAR ABC TRANSPORTER ATP-BINDING PROTEIN"/>
    <property type="match status" value="1"/>
</dbReference>
<feature type="domain" description="ABC transporter" evidence="3">
    <location>
        <begin position="2"/>
        <end position="240"/>
    </location>
</feature>
<dbReference type="InterPro" id="IPR050107">
    <property type="entry name" value="ABC_carbohydrate_import_ATPase"/>
</dbReference>
<comment type="caution">
    <text evidence="4">The sequence shown here is derived from an EMBL/GenBank/DDBJ whole genome shotgun (WGS) entry which is preliminary data.</text>
</comment>
<evidence type="ECO:0000259" key="3">
    <source>
        <dbReference type="PROSITE" id="PS50893"/>
    </source>
</evidence>
<dbReference type="GO" id="GO:0005524">
    <property type="term" value="F:ATP binding"/>
    <property type="evidence" value="ECO:0007669"/>
    <property type="project" value="UniProtKB-KW"/>
</dbReference>
<dbReference type="EMBL" id="BMNL01000002">
    <property type="protein sequence ID" value="GGP20938.1"/>
    <property type="molecule type" value="Genomic_DNA"/>
</dbReference>
<reference evidence="4" key="1">
    <citation type="journal article" date="2014" name="Int. J. Syst. Evol. Microbiol.">
        <title>Complete genome sequence of Corynebacterium casei LMG S-19264T (=DSM 44701T), isolated from a smear-ripened cheese.</title>
        <authorList>
            <consortium name="US DOE Joint Genome Institute (JGI-PGF)"/>
            <person name="Walter F."/>
            <person name="Albersmeier A."/>
            <person name="Kalinowski J."/>
            <person name="Ruckert C."/>
        </authorList>
    </citation>
    <scope>NUCLEOTIDE SEQUENCE</scope>
    <source>
        <strain evidence="4">JCM 10088</strain>
    </source>
</reference>
<dbReference type="PROSITE" id="PS00211">
    <property type="entry name" value="ABC_TRANSPORTER_1"/>
    <property type="match status" value="1"/>
</dbReference>
<evidence type="ECO:0000256" key="1">
    <source>
        <dbReference type="ARBA" id="ARBA00022741"/>
    </source>
</evidence>
<dbReference type="SMART" id="SM00382">
    <property type="entry name" value="AAA"/>
    <property type="match status" value="1"/>
</dbReference>
<gene>
    <name evidence="4" type="ORF">GCM10007981_11030</name>
</gene>
<dbReference type="InterPro" id="IPR027417">
    <property type="entry name" value="P-loop_NTPase"/>
</dbReference>
<dbReference type="InterPro" id="IPR003593">
    <property type="entry name" value="AAA+_ATPase"/>
</dbReference>
<dbReference type="InterPro" id="IPR003439">
    <property type="entry name" value="ABC_transporter-like_ATP-bd"/>
</dbReference>
<proteinExistence type="predicted"/>
<accession>A0A830GYK6</accession>
<organism evidence="4 5">
    <name type="scientific">Thermocladium modestius</name>
    <dbReference type="NCBI Taxonomy" id="62609"/>
    <lineage>
        <taxon>Archaea</taxon>
        <taxon>Thermoproteota</taxon>
        <taxon>Thermoprotei</taxon>
        <taxon>Thermoproteales</taxon>
        <taxon>Thermoproteaceae</taxon>
        <taxon>Thermocladium</taxon>
    </lineage>
</organism>
<evidence type="ECO:0000313" key="5">
    <source>
        <dbReference type="Proteomes" id="UP000610960"/>
    </source>
</evidence>
<name>A0A830GYK6_9CREN</name>
<dbReference type="GO" id="GO:0016887">
    <property type="term" value="F:ATP hydrolysis activity"/>
    <property type="evidence" value="ECO:0007669"/>
    <property type="project" value="InterPro"/>
</dbReference>
<evidence type="ECO:0000256" key="2">
    <source>
        <dbReference type="ARBA" id="ARBA00022840"/>
    </source>
</evidence>
<evidence type="ECO:0000313" key="4">
    <source>
        <dbReference type="EMBL" id="GGP20938.1"/>
    </source>
</evidence>
<dbReference type="InterPro" id="IPR017871">
    <property type="entry name" value="ABC_transporter-like_CS"/>
</dbReference>
<reference evidence="4" key="2">
    <citation type="submission" date="2020-09" db="EMBL/GenBank/DDBJ databases">
        <authorList>
            <person name="Sun Q."/>
            <person name="Ohkuma M."/>
        </authorList>
    </citation>
    <scope>NUCLEOTIDE SEQUENCE</scope>
    <source>
        <strain evidence="4">JCM 10088</strain>
    </source>
</reference>
<dbReference type="CDD" id="cd03216">
    <property type="entry name" value="ABC_Carb_Monos_I"/>
    <property type="match status" value="1"/>
</dbReference>
<protein>
    <submittedName>
        <fullName evidence="4">Sugar ABC transporter ATP-binding protein</fullName>
    </submittedName>
</protein>